<sequence>MKPNEEVKIETHETHGIESPPQGIADGTQDTKYVEDVNKKDKKSDERRIPAHCQEEWTPVPDDFKEQINHKEMGPITITTHNVADKDIFVDQQIEKKVRIGNVQINYEILVYEVGVNADVVDLERAEILKYYVFPALFRRSKKVAEETESEGNLNKKEMTKGKMTETRRKSIENQKNQDNKIRKLKLFFRLLYLSLWNLHPGVSLSFFFSPTLLFFSRKNIFFAKMSYPVHPSYGPNGSQVFTQQPYPNQQPIIIYQQQPGYHQQQQQRDNSCCCECCACCQCCLMCCACSYLLTCWAELCCSILD</sequence>
<feature type="compositionally biased region" description="Basic and acidic residues" evidence="1">
    <location>
        <begin position="1"/>
        <end position="16"/>
    </location>
</feature>
<dbReference type="AlphaFoldDB" id="A8X6A0"/>
<feature type="compositionally biased region" description="Basic and acidic residues" evidence="1">
    <location>
        <begin position="154"/>
        <end position="168"/>
    </location>
</feature>
<reference evidence="3 4" key="2">
    <citation type="journal article" date="2011" name="PLoS Genet.">
        <title>Caenorhabditis briggsae recombinant inbred line genotypes reveal inter-strain incompatibility and the evolution of recombination.</title>
        <authorList>
            <person name="Ross J.A."/>
            <person name="Koboldt D.C."/>
            <person name="Staisch J.E."/>
            <person name="Chamberlin H.M."/>
            <person name="Gupta B.P."/>
            <person name="Miller R.D."/>
            <person name="Baird S.E."/>
            <person name="Haag E.S."/>
        </authorList>
    </citation>
    <scope>NUCLEOTIDE SEQUENCE [LARGE SCALE GENOMIC DNA]</scope>
    <source>
        <strain evidence="3 4">AF16</strain>
    </source>
</reference>
<dbReference type="EMBL" id="HE601100">
    <property type="protein sequence ID" value="CAP28161.2"/>
    <property type="molecule type" value="Genomic_DNA"/>
</dbReference>
<keyword evidence="4" id="KW-1185">Reference proteome</keyword>
<evidence type="ECO:0000313" key="5">
    <source>
        <dbReference type="WormBase" id="CBG08312"/>
    </source>
</evidence>
<dbReference type="RefSeq" id="XP_002634519.2">
    <property type="nucleotide sequence ID" value="XM_002634473.2"/>
</dbReference>
<evidence type="ECO:0000256" key="1">
    <source>
        <dbReference type="SAM" id="MobiDB-lite"/>
    </source>
</evidence>
<keyword evidence="2" id="KW-1133">Transmembrane helix</keyword>
<dbReference type="HOGENOM" id="CLU_909820_0_0_1"/>
<proteinExistence type="predicted"/>
<name>A8X6A0_CAEBR</name>
<feature type="region of interest" description="Disordered" evidence="1">
    <location>
        <begin position="1"/>
        <end position="31"/>
    </location>
</feature>
<feature type="transmembrane region" description="Helical" evidence="2">
    <location>
        <begin position="191"/>
        <end position="216"/>
    </location>
</feature>
<dbReference type="WormBase" id="CBG08312">
    <property type="protein sequence ID" value="CBP39545"/>
    <property type="gene ID" value="WBGene00030128"/>
</dbReference>
<dbReference type="CTD" id="8576515"/>
<feature type="region of interest" description="Disordered" evidence="1">
    <location>
        <begin position="148"/>
        <end position="168"/>
    </location>
</feature>
<keyword evidence="2" id="KW-0812">Transmembrane</keyword>
<gene>
    <name evidence="3 5" type="ORF">CBG08312</name>
    <name evidence="3" type="ORF">CBG_08312</name>
</gene>
<dbReference type="InParanoid" id="A8X6A0"/>
<dbReference type="eggNOG" id="ENOG502TIF8">
    <property type="taxonomic scope" value="Eukaryota"/>
</dbReference>
<evidence type="ECO:0000313" key="3">
    <source>
        <dbReference type="EMBL" id="CAP28161.2"/>
    </source>
</evidence>
<keyword evidence="2" id="KW-0472">Membrane</keyword>
<protein>
    <submittedName>
        <fullName evidence="3">Protein CBG08312</fullName>
    </submittedName>
</protein>
<accession>A8X6A0</accession>
<reference evidence="3 4" key="1">
    <citation type="journal article" date="2003" name="PLoS Biol.">
        <title>The genome sequence of Caenorhabditis briggsae: a platform for comparative genomics.</title>
        <authorList>
            <person name="Stein L.D."/>
            <person name="Bao Z."/>
            <person name="Blasiar D."/>
            <person name="Blumenthal T."/>
            <person name="Brent M.R."/>
            <person name="Chen N."/>
            <person name="Chinwalla A."/>
            <person name="Clarke L."/>
            <person name="Clee C."/>
            <person name="Coghlan A."/>
            <person name="Coulson A."/>
            <person name="D'Eustachio P."/>
            <person name="Fitch D.H."/>
            <person name="Fulton L.A."/>
            <person name="Fulton R.E."/>
            <person name="Griffiths-Jones S."/>
            <person name="Harris T.W."/>
            <person name="Hillier L.W."/>
            <person name="Kamath R."/>
            <person name="Kuwabara P.E."/>
            <person name="Mardis E.R."/>
            <person name="Marra M.A."/>
            <person name="Miner T.L."/>
            <person name="Minx P."/>
            <person name="Mullikin J.C."/>
            <person name="Plumb R.W."/>
            <person name="Rogers J."/>
            <person name="Schein J.E."/>
            <person name="Sohrmann M."/>
            <person name="Spieth J."/>
            <person name="Stajich J.E."/>
            <person name="Wei C."/>
            <person name="Willey D."/>
            <person name="Wilson R.K."/>
            <person name="Durbin R."/>
            <person name="Waterston R.H."/>
        </authorList>
    </citation>
    <scope>NUCLEOTIDE SEQUENCE [LARGE SCALE GENOMIC DNA]</scope>
    <source>
        <strain evidence="3 4">AF16</strain>
    </source>
</reference>
<evidence type="ECO:0000313" key="4">
    <source>
        <dbReference type="Proteomes" id="UP000008549"/>
    </source>
</evidence>
<dbReference type="Proteomes" id="UP000008549">
    <property type="component" value="Unassembled WGS sequence"/>
</dbReference>
<dbReference type="GeneID" id="8576515"/>
<organism evidence="3 4">
    <name type="scientific">Caenorhabditis briggsae</name>
    <dbReference type="NCBI Taxonomy" id="6238"/>
    <lineage>
        <taxon>Eukaryota</taxon>
        <taxon>Metazoa</taxon>
        <taxon>Ecdysozoa</taxon>
        <taxon>Nematoda</taxon>
        <taxon>Chromadorea</taxon>
        <taxon>Rhabditida</taxon>
        <taxon>Rhabditina</taxon>
        <taxon>Rhabditomorpha</taxon>
        <taxon>Rhabditoidea</taxon>
        <taxon>Rhabditidae</taxon>
        <taxon>Peloderinae</taxon>
        <taxon>Caenorhabditis</taxon>
    </lineage>
</organism>
<dbReference type="KEGG" id="cbr:CBG_08312"/>
<evidence type="ECO:0000256" key="2">
    <source>
        <dbReference type="SAM" id="Phobius"/>
    </source>
</evidence>